<feature type="region of interest" description="Disordered" evidence="3">
    <location>
        <begin position="566"/>
        <end position="601"/>
    </location>
</feature>
<keyword evidence="5" id="KW-1185">Reference proteome</keyword>
<feature type="coiled-coil region" evidence="2">
    <location>
        <begin position="298"/>
        <end position="371"/>
    </location>
</feature>
<feature type="non-terminal residue" evidence="4">
    <location>
        <position position="1"/>
    </location>
</feature>
<proteinExistence type="predicted"/>
<feature type="coiled-coil region" evidence="2">
    <location>
        <begin position="210"/>
        <end position="258"/>
    </location>
</feature>
<dbReference type="AlphaFoldDB" id="A0A7R9Q3T7"/>
<dbReference type="OrthoDB" id="6022771at2759"/>
<dbReference type="GO" id="GO:0070971">
    <property type="term" value="C:endoplasmic reticulum exit site"/>
    <property type="evidence" value="ECO:0007669"/>
    <property type="project" value="TreeGrafter"/>
</dbReference>
<name>A0A7R9Q3T7_9ACAR</name>
<feature type="compositionally biased region" description="Polar residues" evidence="3">
    <location>
        <begin position="523"/>
        <end position="546"/>
    </location>
</feature>
<evidence type="ECO:0000256" key="2">
    <source>
        <dbReference type="SAM" id="Coils"/>
    </source>
</evidence>
<feature type="region of interest" description="Disordered" evidence="3">
    <location>
        <begin position="490"/>
        <end position="546"/>
    </location>
</feature>
<dbReference type="GO" id="GO:0035459">
    <property type="term" value="P:vesicle cargo loading"/>
    <property type="evidence" value="ECO:0007669"/>
    <property type="project" value="TreeGrafter"/>
</dbReference>
<dbReference type="InterPro" id="IPR051500">
    <property type="entry name" value="cTAGE_MIA/OTOR"/>
</dbReference>
<reference evidence="4" key="1">
    <citation type="submission" date="2020-11" db="EMBL/GenBank/DDBJ databases">
        <authorList>
            <person name="Tran Van P."/>
        </authorList>
    </citation>
    <scope>NUCLEOTIDE SEQUENCE</scope>
</reference>
<accession>A0A7R9Q3T7</accession>
<dbReference type="PANTHER" id="PTHR23158:SF33">
    <property type="entry name" value="TRANSPORT AND GOLGI ORGANIZATION PROTEIN 1"/>
    <property type="match status" value="1"/>
</dbReference>
<evidence type="ECO:0000313" key="5">
    <source>
        <dbReference type="Proteomes" id="UP000759131"/>
    </source>
</evidence>
<keyword evidence="1 2" id="KW-0175">Coiled coil</keyword>
<dbReference type="GO" id="GO:0005789">
    <property type="term" value="C:endoplasmic reticulum membrane"/>
    <property type="evidence" value="ECO:0007669"/>
    <property type="project" value="TreeGrafter"/>
</dbReference>
<dbReference type="GO" id="GO:0009306">
    <property type="term" value="P:protein secretion"/>
    <property type="evidence" value="ECO:0007669"/>
    <property type="project" value="TreeGrafter"/>
</dbReference>
<feature type="coiled-coil region" evidence="2">
    <location>
        <begin position="23"/>
        <end position="159"/>
    </location>
</feature>
<dbReference type="PANTHER" id="PTHR23158">
    <property type="entry name" value="MELANOMA INHIBITORY ACTIVITY-RELATED"/>
    <property type="match status" value="1"/>
</dbReference>
<dbReference type="EMBL" id="OC862568">
    <property type="protein sequence ID" value="CAD7630340.1"/>
    <property type="molecule type" value="Genomic_DNA"/>
</dbReference>
<sequence length="601" mass="68094">QTQRAEEKLHLSEYKVIPLESECLNSKAEREQLYQRVNSLESELESAAEASLEANRLLNDFLISQKENISELKERNHKMSAELKRIQNVLKETEHNLQTVQKNNEDLKASKSELNSSFTVLDEQYTSLQTKMSEIHKKNEELLNDSQKLIQEIDGLRELMARKDSEIESMKGVLLRLDEKNDMSEDQTDNDMSGKSVINFYNIVEMDLKLKSLSIDKNELNVKLSQTMKECQQLNDRVIALETEKQTLKSECEEAGRDRLRAQTELQVLTKYYKEKEVELGKEIGVQHIHRLIKEEDANSLTTQMVAIEDENVSLKSQLQSMKREITETESKYKKQITLLEKQVHENWISARTAQRSLDESKAEATALRQTLTQTFKSSDGFGGDSSFLDDSASSVSSLPDHFGHILPPIPPPPPPMINGFIPGMHLPYNEGPDSMSFWNHNQMGPQMPQMGHNFSSLQTNGAIGNNQNVSFESMGFNAPPMGYAPQFQQQWESASNRDSYSPASHRSNSSPHSHSYMYSQPNSQYSNPMTAMNSMSSPIHNPMANNVVQSSVPSLNMVSEVSHWVQPNGNTSDLNYSHNQSQDTSRSASRNDNPLQTSIV</sequence>
<gene>
    <name evidence="4" type="ORF">OSB1V03_LOCUS10753</name>
</gene>
<evidence type="ECO:0000256" key="3">
    <source>
        <dbReference type="SAM" id="MobiDB-lite"/>
    </source>
</evidence>
<dbReference type="GO" id="GO:0006888">
    <property type="term" value="P:endoplasmic reticulum to Golgi vesicle-mediated transport"/>
    <property type="evidence" value="ECO:0007669"/>
    <property type="project" value="TreeGrafter"/>
</dbReference>
<evidence type="ECO:0000256" key="1">
    <source>
        <dbReference type="ARBA" id="ARBA00023054"/>
    </source>
</evidence>
<feature type="compositionally biased region" description="Polar residues" evidence="3">
    <location>
        <begin position="490"/>
        <end position="499"/>
    </location>
</feature>
<protein>
    <submittedName>
        <fullName evidence="4">Uncharacterized protein</fullName>
    </submittedName>
</protein>
<dbReference type="EMBL" id="CAJPIZ010007993">
    <property type="protein sequence ID" value="CAG2110770.1"/>
    <property type="molecule type" value="Genomic_DNA"/>
</dbReference>
<evidence type="ECO:0000313" key="4">
    <source>
        <dbReference type="EMBL" id="CAD7630340.1"/>
    </source>
</evidence>
<feature type="compositionally biased region" description="Low complexity" evidence="3">
    <location>
        <begin position="500"/>
        <end position="522"/>
    </location>
</feature>
<dbReference type="Proteomes" id="UP000759131">
    <property type="component" value="Unassembled WGS sequence"/>
</dbReference>
<organism evidence="4">
    <name type="scientific">Medioppia subpectinata</name>
    <dbReference type="NCBI Taxonomy" id="1979941"/>
    <lineage>
        <taxon>Eukaryota</taxon>
        <taxon>Metazoa</taxon>
        <taxon>Ecdysozoa</taxon>
        <taxon>Arthropoda</taxon>
        <taxon>Chelicerata</taxon>
        <taxon>Arachnida</taxon>
        <taxon>Acari</taxon>
        <taxon>Acariformes</taxon>
        <taxon>Sarcoptiformes</taxon>
        <taxon>Oribatida</taxon>
        <taxon>Brachypylina</taxon>
        <taxon>Oppioidea</taxon>
        <taxon>Oppiidae</taxon>
        <taxon>Medioppia</taxon>
    </lineage>
</organism>